<dbReference type="AlphaFoldDB" id="A0A1G8JII8"/>
<dbReference type="Proteomes" id="UP000182894">
    <property type="component" value="Unassembled WGS sequence"/>
</dbReference>
<reference evidence="2" key="1">
    <citation type="submission" date="2016-10" db="EMBL/GenBank/DDBJ databases">
        <authorList>
            <person name="Varghese N."/>
            <person name="Submissions S."/>
        </authorList>
    </citation>
    <scope>NUCLEOTIDE SEQUENCE [LARGE SCALE GENOMIC DNA]</scope>
    <source>
        <strain evidence="2">ATCC 700689</strain>
    </source>
</reference>
<gene>
    <name evidence="1" type="ORF">SAMN05216605_11268</name>
</gene>
<proteinExistence type="predicted"/>
<sequence>MKEFRNCLLKARDRCEDDEWALLNAREEIVRTMTPGEAYDALAEAVKLTEEQDRPFCFANCCWLILALARKADTTQFPPEALPIISSLKSKANLLHEQHELEEVLKWFRI</sequence>
<dbReference type="EMBL" id="FNCO01000012">
    <property type="protein sequence ID" value="SDI31099.1"/>
    <property type="molecule type" value="Genomic_DNA"/>
</dbReference>
<organism evidence="1 2">
    <name type="scientific">Pseudomonas abietaniphila</name>
    <dbReference type="NCBI Taxonomy" id="89065"/>
    <lineage>
        <taxon>Bacteria</taxon>
        <taxon>Pseudomonadati</taxon>
        <taxon>Pseudomonadota</taxon>
        <taxon>Gammaproteobacteria</taxon>
        <taxon>Pseudomonadales</taxon>
        <taxon>Pseudomonadaceae</taxon>
        <taxon>Pseudomonas</taxon>
    </lineage>
</organism>
<protein>
    <submittedName>
        <fullName evidence="1">Uncharacterized protein</fullName>
    </submittedName>
</protein>
<accession>A0A1G8JII8</accession>
<dbReference type="RefSeq" id="WP_074755542.1">
    <property type="nucleotide sequence ID" value="NZ_FNCO01000012.1"/>
</dbReference>
<evidence type="ECO:0000313" key="1">
    <source>
        <dbReference type="EMBL" id="SDI31099.1"/>
    </source>
</evidence>
<evidence type="ECO:0000313" key="2">
    <source>
        <dbReference type="Proteomes" id="UP000182894"/>
    </source>
</evidence>
<name>A0A1G8JII8_9PSED</name>
<keyword evidence="2" id="KW-1185">Reference proteome</keyword>